<dbReference type="AlphaFoldDB" id="A0A194VB99"/>
<keyword evidence="3" id="KW-1185">Reference proteome</keyword>
<feature type="compositionally biased region" description="Polar residues" evidence="1">
    <location>
        <begin position="243"/>
        <end position="259"/>
    </location>
</feature>
<evidence type="ECO:0000256" key="1">
    <source>
        <dbReference type="SAM" id="MobiDB-lite"/>
    </source>
</evidence>
<organism evidence="2 3">
    <name type="scientific">Cytospora mali</name>
    <name type="common">Apple Valsa canker fungus</name>
    <name type="synonym">Valsa mali</name>
    <dbReference type="NCBI Taxonomy" id="578113"/>
    <lineage>
        <taxon>Eukaryota</taxon>
        <taxon>Fungi</taxon>
        <taxon>Dikarya</taxon>
        <taxon>Ascomycota</taxon>
        <taxon>Pezizomycotina</taxon>
        <taxon>Sordariomycetes</taxon>
        <taxon>Sordariomycetidae</taxon>
        <taxon>Diaporthales</taxon>
        <taxon>Cytosporaceae</taxon>
        <taxon>Cytospora</taxon>
    </lineage>
</organism>
<proteinExistence type="predicted"/>
<dbReference type="Proteomes" id="UP000078576">
    <property type="component" value="Unassembled WGS sequence"/>
</dbReference>
<evidence type="ECO:0000313" key="2">
    <source>
        <dbReference type="EMBL" id="KUI61250.1"/>
    </source>
</evidence>
<feature type="compositionally biased region" description="Low complexity" evidence="1">
    <location>
        <begin position="185"/>
        <end position="203"/>
    </location>
</feature>
<feature type="compositionally biased region" description="Basic and acidic residues" evidence="1">
    <location>
        <begin position="89"/>
        <end position="99"/>
    </location>
</feature>
<sequence>MARCKTPLRVPPPKYMERQTDIRPPRVRTNWVNGRAQYTFIPPKIGAIRILDSDDEDEMKPVITRAIKPRIKHEHSHSPSRSLGQGQYDELHPCIKREASTSSSGGRGGNGGSSSLADLNRHKYPRSMLQSHGDVNGALPGVPSADSSSFSALDSESTSSSSSSDSEKDESSSSSDDSGFDAYKPSTSPSRFSSTSPRTRQQSGAARVKPVPISASPEPMVAREVKSPKHVPLDFYIDLPMRSGQSPSRNGKASRSQASPEGASSPEMRFNVSNAGGLGVKGNMINPSERDHPILGNSPAGLNGLGSVVAAQHSSEGLSNPIPTTSELQKAAQKRLKRKVLERPLSGHNPKLIFDDEDRPNVSEATVFLLRLSQQEVLDKFSRHIKDKDFFNLKHPHCNSIGCWVISGEASCDYRMKLRDKGEKHTFSFRRLAIRLWHDEHSIR</sequence>
<accession>A0A194VB99</accession>
<reference evidence="3" key="1">
    <citation type="submission" date="2014-12" db="EMBL/GenBank/DDBJ databases">
        <title>Genome Sequence of Valsa Canker Pathogens Uncovers a Specific Adaption of Colonization on Woody Bark.</title>
        <authorList>
            <person name="Yin Z."/>
            <person name="Liu H."/>
            <person name="Gao X."/>
            <person name="Li Z."/>
            <person name="Song N."/>
            <person name="Ke X."/>
            <person name="Dai Q."/>
            <person name="Wu Y."/>
            <person name="Sun Y."/>
            <person name="Xu J.-R."/>
            <person name="Kang Z.K."/>
            <person name="Wang L."/>
            <person name="Huang L."/>
        </authorList>
    </citation>
    <scope>NUCLEOTIDE SEQUENCE [LARGE SCALE GENOMIC DNA]</scope>
    <source>
        <strain evidence="3">SXYL134</strain>
    </source>
</reference>
<dbReference type="EMBL" id="KN714771">
    <property type="protein sequence ID" value="KUI61250.1"/>
    <property type="molecule type" value="Genomic_DNA"/>
</dbReference>
<feature type="region of interest" description="Disordered" evidence="1">
    <location>
        <begin position="66"/>
        <end position="269"/>
    </location>
</feature>
<dbReference type="OrthoDB" id="5238096at2759"/>
<name>A0A194VB99_CYTMA</name>
<feature type="region of interest" description="Disordered" evidence="1">
    <location>
        <begin position="1"/>
        <end position="22"/>
    </location>
</feature>
<evidence type="ECO:0000313" key="3">
    <source>
        <dbReference type="Proteomes" id="UP000078576"/>
    </source>
</evidence>
<protein>
    <submittedName>
        <fullName evidence="2">Uncharacterized protein</fullName>
    </submittedName>
</protein>
<feature type="compositionally biased region" description="Low complexity" evidence="1">
    <location>
        <begin position="144"/>
        <end position="164"/>
    </location>
</feature>
<gene>
    <name evidence="2" type="ORF">VP1G_08410</name>
</gene>